<dbReference type="InterPro" id="IPR036513">
    <property type="entry name" value="STAS_dom_sf"/>
</dbReference>
<proteinExistence type="predicted"/>
<keyword evidence="2" id="KW-1185">Reference proteome</keyword>
<protein>
    <submittedName>
        <fullName evidence="1">STAS/SEC14 domain-containing protein</fullName>
    </submittedName>
</protein>
<evidence type="ECO:0000313" key="2">
    <source>
        <dbReference type="Proteomes" id="UP000238356"/>
    </source>
</evidence>
<gene>
    <name evidence="1" type="ORF">C5F51_24465</name>
</gene>
<accession>A0A2S6A0N0</accession>
<dbReference type="Pfam" id="PF11964">
    <property type="entry name" value="SpoIIAA-like"/>
    <property type="match status" value="1"/>
</dbReference>
<dbReference type="EMBL" id="PSZD01000018">
    <property type="protein sequence ID" value="PPJ24734.1"/>
    <property type="molecule type" value="Genomic_DNA"/>
</dbReference>
<evidence type="ECO:0000313" key="1">
    <source>
        <dbReference type="EMBL" id="PPJ24734.1"/>
    </source>
</evidence>
<dbReference type="InterPro" id="IPR038396">
    <property type="entry name" value="SpoIIAA-like_sf"/>
</dbReference>
<dbReference type="AlphaFoldDB" id="A0A2S6A0N0"/>
<organism evidence="1 2">
    <name type="scientific">Nocardia nova</name>
    <dbReference type="NCBI Taxonomy" id="37330"/>
    <lineage>
        <taxon>Bacteria</taxon>
        <taxon>Bacillati</taxon>
        <taxon>Actinomycetota</taxon>
        <taxon>Actinomycetes</taxon>
        <taxon>Mycobacteriales</taxon>
        <taxon>Nocardiaceae</taxon>
        <taxon>Nocardia</taxon>
    </lineage>
</organism>
<dbReference type="SUPFAM" id="SSF52091">
    <property type="entry name" value="SpoIIaa-like"/>
    <property type="match status" value="1"/>
</dbReference>
<name>A0A2S6A0N0_9NOCA</name>
<reference evidence="1 2" key="1">
    <citation type="submission" date="2018-02" db="EMBL/GenBank/DDBJ databases">
        <title>8 Nocardia nova and 1 Nocardia cyriacigeorgica strain used for evolution to TMP-SMX.</title>
        <authorList>
            <person name="Mehta H."/>
            <person name="Weng J."/>
            <person name="Shamoo Y."/>
        </authorList>
    </citation>
    <scope>NUCLEOTIDE SEQUENCE [LARGE SCALE GENOMIC DNA]</scope>
    <source>
        <strain evidence="1 2">BAA2227</strain>
    </source>
</reference>
<dbReference type="Proteomes" id="UP000238356">
    <property type="component" value="Unassembled WGS sequence"/>
</dbReference>
<sequence>MIEILDDSDGNILGVRATGKLTRSDYRDVLAPRIRTSLERFPRLRVLFLIGNPFDGWTARGAWANTVLDISHRRDFEKIAMVGAPRWERWCVQAPAAVLMKGQLRTFRCDELADAWTWLRR</sequence>
<dbReference type="Gene3D" id="3.40.50.10600">
    <property type="entry name" value="SpoIIaa-like domains"/>
    <property type="match status" value="1"/>
</dbReference>
<dbReference type="RefSeq" id="WP_104364104.1">
    <property type="nucleotide sequence ID" value="NZ_PSZD01000018.1"/>
</dbReference>
<comment type="caution">
    <text evidence="1">The sequence shown here is derived from an EMBL/GenBank/DDBJ whole genome shotgun (WGS) entry which is preliminary data.</text>
</comment>
<dbReference type="InterPro" id="IPR021866">
    <property type="entry name" value="SpoIIAA-like"/>
</dbReference>